<evidence type="ECO:0000313" key="2">
    <source>
        <dbReference type="EMBL" id="AEH06503.1"/>
    </source>
</evidence>
<evidence type="ECO:0000313" key="3">
    <source>
        <dbReference type="Proteomes" id="UP000009296"/>
    </source>
</evidence>
<sequence>MDSLIIFFLLYLSLSIVSIIFWNIKRDKSFLILSILSILYFIVLILQVVNQSVNLELLVYIAKLFLLLGMILTTLYILRKNKFLLFLAIFGLIVPFLQFEIPNWLFNILSLPLFIYVKLFVSKNMGGSDYYSPFIIIPLSIYWWILIGLIIRAIYKNLKKLIRERRRYESKTSKFHFDFYCIIYYYNKIILQNICIIN</sequence>
<dbReference type="KEGG" id="mok:Metok_0523"/>
<accession>F8ALB5</accession>
<feature type="transmembrane region" description="Helical" evidence="1">
    <location>
        <begin position="130"/>
        <end position="155"/>
    </location>
</feature>
<proteinExistence type="predicted"/>
<dbReference type="EMBL" id="CP002792">
    <property type="protein sequence ID" value="AEH06503.1"/>
    <property type="molecule type" value="Genomic_DNA"/>
</dbReference>
<keyword evidence="3" id="KW-1185">Reference proteome</keyword>
<evidence type="ECO:0000256" key="1">
    <source>
        <dbReference type="SAM" id="Phobius"/>
    </source>
</evidence>
<dbReference type="AlphaFoldDB" id="F8ALB5"/>
<gene>
    <name evidence="2" type="ordered locus">Metok_0523</name>
</gene>
<feature type="transmembrane region" description="Helical" evidence="1">
    <location>
        <begin position="31"/>
        <end position="51"/>
    </location>
</feature>
<organism evidence="2 3">
    <name type="scientific">Methanothermococcus okinawensis (strain DSM 14208 / JCM 11175 / IH1)</name>
    <dbReference type="NCBI Taxonomy" id="647113"/>
    <lineage>
        <taxon>Archaea</taxon>
        <taxon>Methanobacteriati</taxon>
        <taxon>Methanobacteriota</taxon>
        <taxon>Methanomada group</taxon>
        <taxon>Methanococci</taxon>
        <taxon>Methanococcales</taxon>
        <taxon>Methanococcaceae</taxon>
        <taxon>Methanothermococcus</taxon>
    </lineage>
</organism>
<feature type="transmembrane region" description="Helical" evidence="1">
    <location>
        <begin position="57"/>
        <end position="78"/>
    </location>
</feature>
<protein>
    <submittedName>
        <fullName evidence="2">Uncharacterized protein</fullName>
    </submittedName>
</protein>
<dbReference type="STRING" id="647113.Metok_0523"/>
<reference evidence="2" key="1">
    <citation type="submission" date="2011-05" db="EMBL/GenBank/DDBJ databases">
        <title>Complete sequence of chromosome of Methanothermococcus okinawensis IH1.</title>
        <authorList>
            <consortium name="US DOE Joint Genome Institute"/>
            <person name="Lucas S."/>
            <person name="Han J."/>
            <person name="Lapidus A."/>
            <person name="Cheng J.-F."/>
            <person name="Goodwin L."/>
            <person name="Pitluck S."/>
            <person name="Peters L."/>
            <person name="Mikhailova N."/>
            <person name="Held B."/>
            <person name="Han C."/>
            <person name="Tapia R."/>
            <person name="Land M."/>
            <person name="Hauser L."/>
            <person name="Kyrpides N."/>
            <person name="Ivanova N."/>
            <person name="Pagani I."/>
            <person name="Sieprawska-Lupa M."/>
            <person name="Takai K."/>
            <person name="Miyazaki J."/>
            <person name="Whitman W."/>
            <person name="Woyke T."/>
        </authorList>
    </citation>
    <scope>NUCLEOTIDE SEQUENCE</scope>
    <source>
        <strain evidence="2">IH1</strain>
    </source>
</reference>
<keyword evidence="1" id="KW-0812">Transmembrane</keyword>
<name>F8ALB5_METOI</name>
<feature type="transmembrane region" description="Helical" evidence="1">
    <location>
        <begin position="6"/>
        <end position="24"/>
    </location>
</feature>
<dbReference type="eggNOG" id="ENOG502N58T">
    <property type="taxonomic scope" value="Archaea"/>
</dbReference>
<dbReference type="HOGENOM" id="CLU_1375534_0_0_2"/>
<keyword evidence="1" id="KW-1133">Transmembrane helix</keyword>
<feature type="transmembrane region" description="Helical" evidence="1">
    <location>
        <begin position="85"/>
        <end position="110"/>
    </location>
</feature>
<dbReference type="Proteomes" id="UP000009296">
    <property type="component" value="Chromosome"/>
</dbReference>
<keyword evidence="1" id="KW-0472">Membrane</keyword>